<feature type="domain" description="RNA polymerase sigma-70 region 2" evidence="6">
    <location>
        <begin position="62"/>
        <end position="127"/>
    </location>
</feature>
<evidence type="ECO:0000256" key="1">
    <source>
        <dbReference type="ARBA" id="ARBA00023015"/>
    </source>
</evidence>
<dbReference type="NCBIfam" id="TIGR02937">
    <property type="entry name" value="sigma70-ECF"/>
    <property type="match status" value="1"/>
</dbReference>
<dbReference type="GO" id="GO:0016987">
    <property type="term" value="F:sigma factor activity"/>
    <property type="evidence" value="ECO:0007669"/>
    <property type="project" value="UniProtKB-KW"/>
</dbReference>
<dbReference type="Proteomes" id="UP000467193">
    <property type="component" value="Chromosome"/>
</dbReference>
<evidence type="ECO:0000313" key="9">
    <source>
        <dbReference type="Proteomes" id="UP000467193"/>
    </source>
</evidence>
<name>A0A7I7QNU4_9MYCO</name>
<dbReference type="PANTHER" id="PTHR30385">
    <property type="entry name" value="SIGMA FACTOR F FLAGELLAR"/>
    <property type="match status" value="1"/>
</dbReference>
<dbReference type="InterPro" id="IPR007627">
    <property type="entry name" value="RNA_pol_sigma70_r2"/>
</dbReference>
<keyword evidence="2" id="KW-0731">Sigma factor</keyword>
<protein>
    <submittedName>
        <fullName evidence="8">RNA polymerase sigma factor SigF</fullName>
    </submittedName>
</protein>
<dbReference type="InterPro" id="IPR000943">
    <property type="entry name" value="RNA_pol_sigma70"/>
</dbReference>
<dbReference type="GO" id="GO:0003677">
    <property type="term" value="F:DNA binding"/>
    <property type="evidence" value="ECO:0007669"/>
    <property type="project" value="UniProtKB-KW"/>
</dbReference>
<gene>
    <name evidence="8" type="ORF">MSEDJ_20870</name>
</gene>
<dbReference type="EMBL" id="AP022588">
    <property type="protein sequence ID" value="BBY27991.1"/>
    <property type="molecule type" value="Genomic_DNA"/>
</dbReference>
<dbReference type="InterPro" id="IPR014322">
    <property type="entry name" value="RNA_pol_sigma-B/F/G"/>
</dbReference>
<reference evidence="8 9" key="1">
    <citation type="journal article" date="2019" name="Emerg. Microbes Infect.">
        <title>Comprehensive subspecies identification of 175 nontuberculous mycobacteria species based on 7547 genomic profiles.</title>
        <authorList>
            <person name="Matsumoto Y."/>
            <person name="Kinjo T."/>
            <person name="Motooka D."/>
            <person name="Nabeya D."/>
            <person name="Jung N."/>
            <person name="Uechi K."/>
            <person name="Horii T."/>
            <person name="Iida T."/>
            <person name="Fujita J."/>
            <person name="Nakamura S."/>
        </authorList>
    </citation>
    <scope>NUCLEOTIDE SEQUENCE [LARGE SCALE GENOMIC DNA]</scope>
    <source>
        <strain evidence="8 9">JCM 17899</strain>
    </source>
</reference>
<dbReference type="RefSeq" id="WP_163796799.1">
    <property type="nucleotide sequence ID" value="NZ_AP022588.1"/>
</dbReference>
<dbReference type="SUPFAM" id="SSF88946">
    <property type="entry name" value="Sigma2 domain of RNA polymerase sigma factors"/>
    <property type="match status" value="1"/>
</dbReference>
<dbReference type="CDD" id="cd06171">
    <property type="entry name" value="Sigma70_r4"/>
    <property type="match status" value="1"/>
</dbReference>
<dbReference type="GO" id="GO:0006352">
    <property type="term" value="P:DNA-templated transcription initiation"/>
    <property type="evidence" value="ECO:0007669"/>
    <property type="project" value="InterPro"/>
</dbReference>
<sequence length="289" mass="32473">MTAEIQEDRTETVTHTRSGDRIARATASHADEQYDGVHEMFHELRALDPNCAAFRRLRERIIEQCLPLADHIARRYHRGSESLDDLVQVARVGLLNAVNRYDPDAGDFLAFAVPTVMGEVKRYYRDFSWAVKVPRRLKDIYPHIAPTISDLSQKLGRAPTPSELAAELRVPREDLVEGLVAGASYTARSIDAVFGDDDDGVAIVDRLGGPDPAIRHIEDREDLRAHLATLPRREQQILQMRFFESLTQSEIAARVGLSQMHVSRLLARALDTLRERMSDDGVAPMSRVG</sequence>
<evidence type="ECO:0000256" key="2">
    <source>
        <dbReference type="ARBA" id="ARBA00023082"/>
    </source>
</evidence>
<dbReference type="InterPro" id="IPR007630">
    <property type="entry name" value="RNA_pol_sigma70_r4"/>
</dbReference>
<dbReference type="Gene3D" id="1.10.10.10">
    <property type="entry name" value="Winged helix-like DNA-binding domain superfamily/Winged helix DNA-binding domain"/>
    <property type="match status" value="2"/>
</dbReference>
<dbReference type="Pfam" id="PF04545">
    <property type="entry name" value="Sigma70_r4"/>
    <property type="match status" value="1"/>
</dbReference>
<dbReference type="PANTHER" id="PTHR30385:SF4">
    <property type="entry name" value="RNA POLYMERASE SIGMA-E FACTOR"/>
    <property type="match status" value="1"/>
</dbReference>
<proteinExistence type="predicted"/>
<dbReference type="InterPro" id="IPR014284">
    <property type="entry name" value="RNA_pol_sigma-70_dom"/>
</dbReference>
<feature type="domain" description="RNA polymerase sigma-70 region 3" evidence="5">
    <location>
        <begin position="144"/>
        <end position="206"/>
    </location>
</feature>
<dbReference type="Pfam" id="PF04542">
    <property type="entry name" value="Sigma70_r2"/>
    <property type="match status" value="1"/>
</dbReference>
<evidence type="ECO:0000313" key="8">
    <source>
        <dbReference type="EMBL" id="BBY27991.1"/>
    </source>
</evidence>
<dbReference type="KEGG" id="msei:MSEDJ_20870"/>
<dbReference type="InterPro" id="IPR036388">
    <property type="entry name" value="WH-like_DNA-bd_sf"/>
</dbReference>
<evidence type="ECO:0000256" key="3">
    <source>
        <dbReference type="ARBA" id="ARBA00023125"/>
    </source>
</evidence>
<evidence type="ECO:0000256" key="4">
    <source>
        <dbReference type="ARBA" id="ARBA00023163"/>
    </source>
</evidence>
<organism evidence="8 9">
    <name type="scientific">Mycolicibacterium sediminis</name>
    <dbReference type="NCBI Taxonomy" id="1286180"/>
    <lineage>
        <taxon>Bacteria</taxon>
        <taxon>Bacillati</taxon>
        <taxon>Actinomycetota</taxon>
        <taxon>Actinomycetes</taxon>
        <taxon>Mycobacteriales</taxon>
        <taxon>Mycobacteriaceae</taxon>
        <taxon>Mycolicibacterium</taxon>
    </lineage>
</organism>
<evidence type="ECO:0000259" key="5">
    <source>
        <dbReference type="Pfam" id="PF04539"/>
    </source>
</evidence>
<keyword evidence="9" id="KW-1185">Reference proteome</keyword>
<dbReference type="AlphaFoldDB" id="A0A7I7QNU4"/>
<dbReference type="PRINTS" id="PR00046">
    <property type="entry name" value="SIGMA70FCT"/>
</dbReference>
<keyword evidence="3" id="KW-0238">DNA-binding</keyword>
<evidence type="ECO:0000259" key="6">
    <source>
        <dbReference type="Pfam" id="PF04542"/>
    </source>
</evidence>
<dbReference type="SUPFAM" id="SSF88659">
    <property type="entry name" value="Sigma3 and sigma4 domains of RNA polymerase sigma factors"/>
    <property type="match status" value="2"/>
</dbReference>
<accession>A0A7I7QNU4</accession>
<dbReference type="Pfam" id="PF04539">
    <property type="entry name" value="Sigma70_r3"/>
    <property type="match status" value="1"/>
</dbReference>
<dbReference type="Gene3D" id="1.20.120.1810">
    <property type="match status" value="1"/>
</dbReference>
<dbReference type="InterPro" id="IPR007624">
    <property type="entry name" value="RNA_pol_sigma70_r3"/>
</dbReference>
<keyword evidence="1" id="KW-0805">Transcription regulation</keyword>
<evidence type="ECO:0000259" key="7">
    <source>
        <dbReference type="Pfam" id="PF04545"/>
    </source>
</evidence>
<dbReference type="InterPro" id="IPR013324">
    <property type="entry name" value="RNA_pol_sigma_r3/r4-like"/>
</dbReference>
<dbReference type="NCBIfam" id="TIGR02980">
    <property type="entry name" value="SigBFG"/>
    <property type="match status" value="1"/>
</dbReference>
<dbReference type="InterPro" id="IPR013325">
    <property type="entry name" value="RNA_pol_sigma_r2"/>
</dbReference>
<feature type="domain" description="RNA polymerase sigma-70 region 4" evidence="7">
    <location>
        <begin position="227"/>
        <end position="275"/>
    </location>
</feature>
<keyword evidence="4" id="KW-0804">Transcription</keyword>